<evidence type="ECO:0000313" key="2">
    <source>
        <dbReference type="Proteomes" id="UP001151699"/>
    </source>
</evidence>
<comment type="caution">
    <text evidence="1">The sequence shown here is derived from an EMBL/GenBank/DDBJ whole genome shotgun (WGS) entry which is preliminary data.</text>
</comment>
<reference evidence="1" key="1">
    <citation type="submission" date="2022-07" db="EMBL/GenBank/DDBJ databases">
        <authorList>
            <person name="Trinca V."/>
            <person name="Uliana J.V.C."/>
            <person name="Torres T.T."/>
            <person name="Ward R.J."/>
            <person name="Monesi N."/>
        </authorList>
    </citation>
    <scope>NUCLEOTIDE SEQUENCE</scope>
    <source>
        <strain evidence="1">HSMRA1968</strain>
        <tissue evidence="1">Whole embryos</tissue>
    </source>
</reference>
<dbReference type="EMBL" id="WJQU01000001">
    <property type="protein sequence ID" value="KAJ6645833.1"/>
    <property type="molecule type" value="Genomic_DNA"/>
</dbReference>
<dbReference type="InterPro" id="IPR006616">
    <property type="entry name" value="DM9_repeat"/>
</dbReference>
<organism evidence="1 2">
    <name type="scientific">Pseudolycoriella hygida</name>
    <dbReference type="NCBI Taxonomy" id="35572"/>
    <lineage>
        <taxon>Eukaryota</taxon>
        <taxon>Metazoa</taxon>
        <taxon>Ecdysozoa</taxon>
        <taxon>Arthropoda</taxon>
        <taxon>Hexapoda</taxon>
        <taxon>Insecta</taxon>
        <taxon>Pterygota</taxon>
        <taxon>Neoptera</taxon>
        <taxon>Endopterygota</taxon>
        <taxon>Diptera</taxon>
        <taxon>Nematocera</taxon>
        <taxon>Sciaroidea</taxon>
        <taxon>Sciaridae</taxon>
        <taxon>Pseudolycoriella</taxon>
    </lineage>
</organism>
<dbReference type="SMART" id="SM00696">
    <property type="entry name" value="DM9"/>
    <property type="match status" value="2"/>
</dbReference>
<gene>
    <name evidence="1" type="primary">SINA_1</name>
    <name evidence="1" type="ORF">Bhyg_01042</name>
</gene>
<dbReference type="Proteomes" id="UP001151699">
    <property type="component" value="Chromosome A"/>
</dbReference>
<sequence length="277" mass="30943">MDYAKIIGSFLQCYVCYEDYKRGDAIWQCALGHAVCGNCRVNLHICPSCKSNYDGTRNLSIEEIVKQMPLKEEEVEQSTPDNKQVAIKLSPVKNIEVNVIEAPDSSDNNPEITNLMDAIRLLNNRSFLPQSVQRGYPWVQCSPGNIPPNAVKGGRCRSFQPLLIARAFHEGALLPGKVNFRYRKCFVSYRGREYEKNEFEVLCDVSGSWIPDSGGSVPPNAYPAGYTADYELLYIGRAQFGGTLTVGRVQTTHACCYISFDGVEHGRGMYEVFVLDA</sequence>
<proteinExistence type="predicted"/>
<name>A0A9Q0S6G3_9DIPT</name>
<protein>
    <submittedName>
        <fullName evidence="1">E3 ubiquitin-protein ligase sina</fullName>
    </submittedName>
</protein>
<dbReference type="PANTHER" id="PTHR31649:SF1">
    <property type="entry name" value="FARNESOIC ACID O-METHYL TRANSFERASE DOMAIN-CONTAINING PROTEIN"/>
    <property type="match status" value="1"/>
</dbReference>
<dbReference type="PANTHER" id="PTHR31649">
    <property type="entry name" value="AGAP009604-PA"/>
    <property type="match status" value="1"/>
</dbReference>
<dbReference type="Pfam" id="PF11901">
    <property type="entry name" value="DM9"/>
    <property type="match status" value="1"/>
</dbReference>
<accession>A0A9Q0S6G3</accession>
<keyword evidence="2" id="KW-1185">Reference proteome</keyword>
<dbReference type="OrthoDB" id="2142040at2759"/>
<dbReference type="AlphaFoldDB" id="A0A9Q0S6G3"/>
<dbReference type="SUPFAM" id="SSF57850">
    <property type="entry name" value="RING/U-box"/>
    <property type="match status" value="1"/>
</dbReference>
<evidence type="ECO:0000313" key="1">
    <source>
        <dbReference type="EMBL" id="KAJ6645833.1"/>
    </source>
</evidence>